<dbReference type="OrthoDB" id="9965288at2"/>
<name>F5RG95_METUF</name>
<dbReference type="STRING" id="1000565.METUNv1_03191"/>
<dbReference type="RefSeq" id="WP_008063413.1">
    <property type="nucleotide sequence ID" value="NZ_AFHG01000057.1"/>
</dbReference>
<keyword evidence="1" id="KW-0472">Membrane</keyword>
<gene>
    <name evidence="2" type="ORF">METUNv1_03191</name>
</gene>
<reference evidence="2 3" key="1">
    <citation type="journal article" date="2011" name="J. Bacteriol.">
        <title>Genome sequence of Methyloversatilis universalis FAM5T, a methylotrophic representative of the order Rhodocyclales.</title>
        <authorList>
            <person name="Kittichotirat W."/>
            <person name="Good N.M."/>
            <person name="Hall R."/>
            <person name="Bringel F."/>
            <person name="Lajus A."/>
            <person name="Medigue C."/>
            <person name="Smalley N.E."/>
            <person name="Beck D."/>
            <person name="Bumgarner R."/>
            <person name="Vuilleumier S."/>
            <person name="Kalyuzhnaya M.G."/>
        </authorList>
    </citation>
    <scope>NUCLEOTIDE SEQUENCE [LARGE SCALE GENOMIC DNA]</scope>
    <source>
        <strain evidence="3">ATCC BAA-1314 / JCM 13912 / FAM5</strain>
    </source>
</reference>
<dbReference type="EMBL" id="AFHG01000057">
    <property type="protein sequence ID" value="EGK70287.1"/>
    <property type="molecule type" value="Genomic_DNA"/>
</dbReference>
<comment type="caution">
    <text evidence="2">The sequence shown here is derived from an EMBL/GenBank/DDBJ whole genome shotgun (WGS) entry which is preliminary data.</text>
</comment>
<keyword evidence="1" id="KW-1133">Transmembrane helix</keyword>
<dbReference type="Proteomes" id="UP000005019">
    <property type="component" value="Unassembled WGS sequence"/>
</dbReference>
<organism evidence="2 3">
    <name type="scientific">Methyloversatilis universalis (strain ATCC BAA-1314 / DSM 25237 / JCM 13912 / CCUG 52030 / FAM5)</name>
    <dbReference type="NCBI Taxonomy" id="1000565"/>
    <lineage>
        <taxon>Bacteria</taxon>
        <taxon>Pseudomonadati</taxon>
        <taxon>Pseudomonadota</taxon>
        <taxon>Betaproteobacteria</taxon>
        <taxon>Nitrosomonadales</taxon>
        <taxon>Sterolibacteriaceae</taxon>
        <taxon>Methyloversatilis</taxon>
    </lineage>
</organism>
<evidence type="ECO:0000256" key="1">
    <source>
        <dbReference type="SAM" id="Phobius"/>
    </source>
</evidence>
<dbReference type="AlphaFoldDB" id="F5RG95"/>
<accession>F5RG95</accession>
<keyword evidence="1" id="KW-0812">Transmembrane</keyword>
<feature type="transmembrane region" description="Helical" evidence="1">
    <location>
        <begin position="77"/>
        <end position="96"/>
    </location>
</feature>
<keyword evidence="3" id="KW-1185">Reference proteome</keyword>
<evidence type="ECO:0000313" key="2">
    <source>
        <dbReference type="EMBL" id="EGK70287.1"/>
    </source>
</evidence>
<sequence length="102" mass="10820">MDLSPLIALAVPLAGCVLAAHCGLSAAGAARPAYVAAALGVALALGLGLTFVQSALHTLCIESLHLCTQRGDRNMGYWFQSLLATPVFWLTGWVAWRTRRAR</sequence>
<proteinExistence type="predicted"/>
<protein>
    <submittedName>
        <fullName evidence="2">Uncharacterized protein</fullName>
    </submittedName>
</protein>
<evidence type="ECO:0000313" key="3">
    <source>
        <dbReference type="Proteomes" id="UP000005019"/>
    </source>
</evidence>
<feature type="transmembrane region" description="Helical" evidence="1">
    <location>
        <begin position="35"/>
        <end position="56"/>
    </location>
</feature>